<evidence type="ECO:0000256" key="1">
    <source>
        <dbReference type="ARBA" id="ARBA00022729"/>
    </source>
</evidence>
<dbReference type="PANTHER" id="PTHR47637">
    <property type="entry name" value="CHAPERONE SURA"/>
    <property type="match status" value="1"/>
</dbReference>
<feature type="chain" id="PRO_5038846687" evidence="3">
    <location>
        <begin position="26"/>
        <end position="456"/>
    </location>
</feature>
<feature type="domain" description="PpiC" evidence="4">
    <location>
        <begin position="276"/>
        <end position="379"/>
    </location>
</feature>
<dbReference type="EC" id="5.2.1.8" evidence="5"/>
<dbReference type="InterPro" id="IPR050280">
    <property type="entry name" value="OMP_Chaperone_SurA"/>
</dbReference>
<evidence type="ECO:0000259" key="4">
    <source>
        <dbReference type="PROSITE" id="PS50198"/>
    </source>
</evidence>
<proteinExistence type="predicted"/>
<dbReference type="Proteomes" id="UP000823865">
    <property type="component" value="Unassembled WGS sequence"/>
</dbReference>
<gene>
    <name evidence="5" type="ORF">H9789_04575</name>
</gene>
<evidence type="ECO:0000313" key="6">
    <source>
        <dbReference type="Proteomes" id="UP000823865"/>
    </source>
</evidence>
<dbReference type="Gene3D" id="3.10.50.40">
    <property type="match status" value="2"/>
</dbReference>
<dbReference type="AlphaFoldDB" id="A0A9E2L5K6"/>
<organism evidence="5 6">
    <name type="scientific">Candidatus Paraprevotella stercoravium</name>
    <dbReference type="NCBI Taxonomy" id="2838725"/>
    <lineage>
        <taxon>Bacteria</taxon>
        <taxon>Pseudomonadati</taxon>
        <taxon>Bacteroidota</taxon>
        <taxon>Bacteroidia</taxon>
        <taxon>Bacteroidales</taxon>
        <taxon>Prevotellaceae</taxon>
        <taxon>Paraprevotella</taxon>
    </lineage>
</organism>
<dbReference type="SUPFAM" id="SSF109998">
    <property type="entry name" value="Triger factor/SurA peptide-binding domain-like"/>
    <property type="match status" value="1"/>
</dbReference>
<comment type="caution">
    <text evidence="5">The sequence shown here is derived from an EMBL/GenBank/DDBJ whole genome shotgun (WGS) entry which is preliminary data.</text>
</comment>
<feature type="domain" description="PpiC" evidence="4">
    <location>
        <begin position="171"/>
        <end position="273"/>
    </location>
</feature>
<accession>A0A9E2L5K6</accession>
<evidence type="ECO:0000256" key="3">
    <source>
        <dbReference type="SAM" id="SignalP"/>
    </source>
</evidence>
<dbReference type="InterPro" id="IPR000297">
    <property type="entry name" value="PPIase_PpiC"/>
</dbReference>
<evidence type="ECO:0000313" key="5">
    <source>
        <dbReference type="EMBL" id="MBU3853081.1"/>
    </source>
</evidence>
<dbReference type="PANTHER" id="PTHR47637:SF1">
    <property type="entry name" value="CHAPERONE SURA"/>
    <property type="match status" value="1"/>
</dbReference>
<name>A0A9E2L5K6_9BACT</name>
<dbReference type="Pfam" id="PF00639">
    <property type="entry name" value="Rotamase"/>
    <property type="match status" value="2"/>
</dbReference>
<keyword evidence="2" id="KW-0697">Rotamase</keyword>
<feature type="signal peptide" evidence="3">
    <location>
        <begin position="1"/>
        <end position="25"/>
    </location>
</feature>
<dbReference type="SUPFAM" id="SSF54534">
    <property type="entry name" value="FKBP-like"/>
    <property type="match status" value="2"/>
</dbReference>
<reference evidence="5" key="1">
    <citation type="journal article" date="2021" name="PeerJ">
        <title>Extensive microbial diversity within the chicken gut microbiome revealed by metagenomics and culture.</title>
        <authorList>
            <person name="Gilroy R."/>
            <person name="Ravi A."/>
            <person name="Getino M."/>
            <person name="Pursley I."/>
            <person name="Horton D.L."/>
            <person name="Alikhan N.F."/>
            <person name="Baker D."/>
            <person name="Gharbi K."/>
            <person name="Hall N."/>
            <person name="Watson M."/>
            <person name="Adriaenssens E.M."/>
            <person name="Foster-Nyarko E."/>
            <person name="Jarju S."/>
            <person name="Secka A."/>
            <person name="Antonio M."/>
            <person name="Oren A."/>
            <person name="Chaudhuri R.R."/>
            <person name="La Ragione R."/>
            <person name="Hildebrand F."/>
            <person name="Pallen M.J."/>
        </authorList>
    </citation>
    <scope>NUCLEOTIDE SEQUENCE</scope>
    <source>
        <strain evidence="5">G3-2149</strain>
    </source>
</reference>
<dbReference type="InterPro" id="IPR046357">
    <property type="entry name" value="PPIase_dom_sf"/>
</dbReference>
<dbReference type="GO" id="GO:0003755">
    <property type="term" value="F:peptidyl-prolyl cis-trans isomerase activity"/>
    <property type="evidence" value="ECO:0007669"/>
    <property type="project" value="UniProtKB-KW"/>
</dbReference>
<dbReference type="EMBL" id="JAHLFU010000086">
    <property type="protein sequence ID" value="MBU3853081.1"/>
    <property type="molecule type" value="Genomic_DNA"/>
</dbReference>
<reference evidence="5" key="2">
    <citation type="submission" date="2021-04" db="EMBL/GenBank/DDBJ databases">
        <authorList>
            <person name="Gilroy R."/>
        </authorList>
    </citation>
    <scope>NUCLEOTIDE SEQUENCE</scope>
    <source>
        <strain evidence="5">G3-2149</strain>
    </source>
</reference>
<sequence>MKIFQSIKIAFALLLLLGAQMSLFAQNNVVDEVIWVVGDEAILRSDVEAARLTGGPVKGDPYCVIPEQLAIQKLFLHQAAIDSIEAGPAEINRAVESQMNEWVMLAGSKEKLEEYKNMTMTQIREGLYDQMKDYLTAQNMRRKLAEDVKVTPAEVRRYFKDLPADSLPMIPEQVEVQIVTLKPIISQAEIDRVKEELRDYTDRVNGGSSSFSTLAILYSEDPGSARQGGEMDYVGKSMLDPAFANVAFSLTDPKKVSKIVESEYGYHIIQLIDKRGDKIKVRHILRIPKPSQENIDATLSRLDSIAEEIRADKFSFEEAAAVISDDKDTRNNFGVMINLKMSPEGDRMDRTSRFEMQELPAEVAKVVADMNTGEISKPFIMMKNQKEVCAIVKLKSRIKAHKASMTEDFQVLKAIVLAKKREEKIKQWIIDKQKTTYIRINEEWRNCDFQYPGWIK</sequence>
<keyword evidence="1 3" id="KW-0732">Signal</keyword>
<dbReference type="InterPro" id="IPR027304">
    <property type="entry name" value="Trigger_fact/SurA_dom_sf"/>
</dbReference>
<keyword evidence="2 5" id="KW-0413">Isomerase</keyword>
<dbReference type="PROSITE" id="PS50198">
    <property type="entry name" value="PPIC_PPIASE_2"/>
    <property type="match status" value="2"/>
</dbReference>
<protein>
    <submittedName>
        <fullName evidence="5">Peptidylprolyl isomerase</fullName>
        <ecNumber evidence="5">5.2.1.8</ecNumber>
    </submittedName>
</protein>
<evidence type="ECO:0000256" key="2">
    <source>
        <dbReference type="PROSITE-ProRule" id="PRU00278"/>
    </source>
</evidence>